<evidence type="ECO:0000256" key="2">
    <source>
        <dbReference type="ARBA" id="ARBA00019992"/>
    </source>
</evidence>
<organism evidence="5 6">
    <name type="scientific">Pseudanabaena catenata USMAC16</name>
    <dbReference type="NCBI Taxonomy" id="1855837"/>
    <lineage>
        <taxon>Bacteria</taxon>
        <taxon>Bacillati</taxon>
        <taxon>Cyanobacteriota</taxon>
        <taxon>Cyanophyceae</taxon>
        <taxon>Pseudanabaenales</taxon>
        <taxon>Pseudanabaenaceae</taxon>
        <taxon>Pseudanabaena</taxon>
    </lineage>
</organism>
<dbReference type="AlphaFoldDB" id="A0A9X4RGK1"/>
<keyword evidence="4" id="KW-0802">TPR repeat</keyword>
<dbReference type="Gene3D" id="1.25.40.10">
    <property type="entry name" value="Tetratricopeptide repeat domain"/>
    <property type="match status" value="1"/>
</dbReference>
<dbReference type="CDD" id="cd05804">
    <property type="entry name" value="StaR_like"/>
    <property type="match status" value="1"/>
</dbReference>
<keyword evidence="6" id="KW-1185">Reference proteome</keyword>
<accession>A0A9X4RGK1</accession>
<proteinExistence type="inferred from homology"/>
<gene>
    <name evidence="5" type="ORF">FEV09_03070</name>
</gene>
<dbReference type="InterPro" id="IPR033891">
    <property type="entry name" value="TTC38"/>
</dbReference>
<comment type="similarity">
    <text evidence="1">Belongs to the TTC38 family.</text>
</comment>
<dbReference type="Proteomes" id="UP001152872">
    <property type="component" value="Unassembled WGS sequence"/>
</dbReference>
<dbReference type="EMBL" id="VBTY01000013">
    <property type="protein sequence ID" value="MDG3493531.1"/>
    <property type="molecule type" value="Genomic_DNA"/>
</dbReference>
<evidence type="ECO:0000256" key="4">
    <source>
        <dbReference type="ARBA" id="ARBA00022803"/>
    </source>
</evidence>
<dbReference type="RefSeq" id="WP_009625569.1">
    <property type="nucleotide sequence ID" value="NZ_VBTY01000013.1"/>
</dbReference>
<dbReference type="InterPro" id="IPR011990">
    <property type="entry name" value="TPR-like_helical_dom_sf"/>
</dbReference>
<evidence type="ECO:0000313" key="5">
    <source>
        <dbReference type="EMBL" id="MDG3493531.1"/>
    </source>
</evidence>
<name>A0A9X4RGK1_9CYAN</name>
<evidence type="ECO:0000256" key="1">
    <source>
        <dbReference type="ARBA" id="ARBA00005857"/>
    </source>
</evidence>
<dbReference type="PANTHER" id="PTHR16263:SF4">
    <property type="entry name" value="TETRATRICOPEPTIDE REPEAT PROTEIN 38"/>
    <property type="match status" value="1"/>
</dbReference>
<reference evidence="5" key="1">
    <citation type="submission" date="2019-05" db="EMBL/GenBank/DDBJ databases">
        <title>Whole genome sequencing of Pseudanabaena catenata USMAC16.</title>
        <authorList>
            <person name="Khan Z."/>
            <person name="Omar W.M."/>
            <person name="Convey P."/>
            <person name="Merican F."/>
            <person name="Najimudin N."/>
        </authorList>
    </citation>
    <scope>NUCLEOTIDE SEQUENCE</scope>
    <source>
        <strain evidence="5">USMAC16</strain>
    </source>
</reference>
<protein>
    <recommendedName>
        <fullName evidence="2">Tetratricopeptide repeat protein 38</fullName>
    </recommendedName>
</protein>
<dbReference type="SUPFAM" id="SSF48452">
    <property type="entry name" value="TPR-like"/>
    <property type="match status" value="1"/>
</dbReference>
<comment type="caution">
    <text evidence="5">The sequence shown here is derived from an EMBL/GenBank/DDBJ whole genome shotgun (WGS) entry which is preliminary data.</text>
</comment>
<evidence type="ECO:0000256" key="3">
    <source>
        <dbReference type="ARBA" id="ARBA00022737"/>
    </source>
</evidence>
<keyword evidence="3" id="KW-0677">Repeat</keyword>
<sequence length="423" mass="48802">MFKDAQGLDITTVSEIAIAAINQYTEQCLCYGNQAESSILTAVAADSQSVLANTFAAAYYLTQENASDAQQAIPYLEQARNNIANANERERLHFLATEAWAQKKIDRAIAYCEEIVTRYPQDLLAVQQGQYHYFYMGDKSGLTCIAGSVLNANAGNHYLMGMLAFGLEQSDRLDEAERLARFALDINRYDPWAQHAVAHVMETRGRYQEGIEWMESFADTWENCNSMLYTHNWWHIALFYLSRGEINRVLSIYDHHIWGKARKSTPKDQVGAISLLLRLELLGIDVVERWQQIAPYLRDRLHEHALPFQDLHYIYALARANRLDFAREMLFSMEAYAHRVQPYLQKTWQEVALPAARGLIAYALYDWKKTTKELKPLLHRLHEVGGSNTQRKLFVQIYEDAHREALIQQDRYSRYHHSQAIAS</sequence>
<dbReference type="PANTHER" id="PTHR16263">
    <property type="entry name" value="TETRATRICOPEPTIDE REPEAT PROTEIN 38"/>
    <property type="match status" value="1"/>
</dbReference>
<evidence type="ECO:0000313" key="6">
    <source>
        <dbReference type="Proteomes" id="UP001152872"/>
    </source>
</evidence>